<reference evidence="2 3" key="1">
    <citation type="submission" date="2018-06" db="EMBL/GenBank/DDBJ databases">
        <title>Genomic Encyclopedia of Type Strains, Phase I: the one thousand microbial genomes (KMG-I) project.</title>
        <authorList>
            <person name="Kyrpides N."/>
        </authorList>
    </citation>
    <scope>NUCLEOTIDE SEQUENCE [LARGE SCALE GENOMIC DNA]</scope>
    <source>
        <strain evidence="2 3">DSM 19573</strain>
    </source>
</reference>
<feature type="transmembrane region" description="Helical" evidence="1">
    <location>
        <begin position="12"/>
        <end position="30"/>
    </location>
</feature>
<name>A0A318XJI9_9FIRM</name>
<sequence>MELGLTGTIIRYAVQTGCVLLMASGLWCSLGNTVKSMFREEQQYRRLEKTVNAKKPEQKSFTAAHIGRLLTAVRKGETTESQVYLFIAVTILIFLFSIFTAIKIFSLIISIAIAATAAAFPYLLLRIRLRNKQIDSSYDADTLVTSLINEYKQHNLSMIKAVENSALAFDAGSSSGRILYRLALALKDYRDEEELDRALEQFVYSYSTEWAALLRANIKMAVLRGTDVSSGLEDILKKLKDIGEQLEAGKRYNNEAVAMIRFLLVPLYLGSIYMAVQTFGFTIKKFLEYQFVNTVGLRTGIITLLLIMTSFVSLKLICKPKYDI</sequence>
<evidence type="ECO:0000256" key="1">
    <source>
        <dbReference type="SAM" id="Phobius"/>
    </source>
</evidence>
<dbReference type="RefSeq" id="WP_110463580.1">
    <property type="nucleotide sequence ID" value="NZ_QKMR01000033.1"/>
</dbReference>
<dbReference type="EMBL" id="QKMR01000033">
    <property type="protein sequence ID" value="PYG84322.1"/>
    <property type="molecule type" value="Genomic_DNA"/>
</dbReference>
<organism evidence="2 3">
    <name type="scientific">Ruminiclostridium sufflavum DSM 19573</name>
    <dbReference type="NCBI Taxonomy" id="1121337"/>
    <lineage>
        <taxon>Bacteria</taxon>
        <taxon>Bacillati</taxon>
        <taxon>Bacillota</taxon>
        <taxon>Clostridia</taxon>
        <taxon>Eubacteriales</taxon>
        <taxon>Oscillospiraceae</taxon>
        <taxon>Ruminiclostridium</taxon>
    </lineage>
</organism>
<evidence type="ECO:0000313" key="2">
    <source>
        <dbReference type="EMBL" id="PYG84322.1"/>
    </source>
</evidence>
<evidence type="ECO:0008006" key="4">
    <source>
        <dbReference type="Google" id="ProtNLM"/>
    </source>
</evidence>
<comment type="caution">
    <text evidence="2">The sequence shown here is derived from an EMBL/GenBank/DDBJ whole genome shotgun (WGS) entry which is preliminary data.</text>
</comment>
<feature type="transmembrane region" description="Helical" evidence="1">
    <location>
        <begin position="260"/>
        <end position="283"/>
    </location>
</feature>
<dbReference type="AlphaFoldDB" id="A0A318XJI9"/>
<dbReference type="OrthoDB" id="2079042at2"/>
<feature type="transmembrane region" description="Helical" evidence="1">
    <location>
        <begin position="108"/>
        <end position="125"/>
    </location>
</feature>
<feature type="transmembrane region" description="Helical" evidence="1">
    <location>
        <begin position="83"/>
        <end position="102"/>
    </location>
</feature>
<feature type="transmembrane region" description="Helical" evidence="1">
    <location>
        <begin position="295"/>
        <end position="318"/>
    </location>
</feature>
<dbReference type="Proteomes" id="UP000248132">
    <property type="component" value="Unassembled WGS sequence"/>
</dbReference>
<keyword evidence="1" id="KW-0812">Transmembrane</keyword>
<proteinExistence type="predicted"/>
<gene>
    <name evidence="2" type="ORF">LY28_03636</name>
</gene>
<keyword evidence="1" id="KW-1133">Transmembrane helix</keyword>
<keyword evidence="3" id="KW-1185">Reference proteome</keyword>
<protein>
    <recommendedName>
        <fullName evidence="4">Tight adherence protein B</fullName>
    </recommendedName>
</protein>
<accession>A0A318XJI9</accession>
<keyword evidence="1" id="KW-0472">Membrane</keyword>
<evidence type="ECO:0000313" key="3">
    <source>
        <dbReference type="Proteomes" id="UP000248132"/>
    </source>
</evidence>